<dbReference type="AlphaFoldDB" id="A0A5D4HCY1"/>
<dbReference type="RefSeq" id="WP_148905494.1">
    <property type="nucleotide sequence ID" value="NZ_VSZQ01000614.1"/>
</dbReference>
<comment type="caution">
    <text evidence="2">The sequence shown here is derived from an EMBL/GenBank/DDBJ whole genome shotgun (WGS) entry which is preliminary data.</text>
</comment>
<proteinExistence type="predicted"/>
<accession>A0A5D4HCY1</accession>
<feature type="compositionally biased region" description="Low complexity" evidence="1">
    <location>
        <begin position="112"/>
        <end position="126"/>
    </location>
</feature>
<organism evidence="2 3">
    <name type="scientific">Streptomyces parvus</name>
    <dbReference type="NCBI Taxonomy" id="66428"/>
    <lineage>
        <taxon>Bacteria</taxon>
        <taxon>Bacillati</taxon>
        <taxon>Actinomycetota</taxon>
        <taxon>Actinomycetes</taxon>
        <taxon>Kitasatosporales</taxon>
        <taxon>Streptomycetaceae</taxon>
        <taxon>Streptomyces</taxon>
    </lineage>
</organism>
<sequence length="148" mass="15853">MTNLADECATDAEIFKMSFPPAVHVDTRTGAPAALHDLLDQLGLERHTVQQGDQTLTFHTTPLQLDFDEQKHVATRAIPALLLAGYKINCTPTVFDEPTYQQAVHGVRSRTSAPAAQPSEPASAPSRPAPVRRTPGGPGAAWPAPIPE</sequence>
<evidence type="ECO:0000313" key="3">
    <source>
        <dbReference type="Proteomes" id="UP000323242"/>
    </source>
</evidence>
<evidence type="ECO:0000256" key="1">
    <source>
        <dbReference type="SAM" id="MobiDB-lite"/>
    </source>
</evidence>
<name>A0A5D4HCY1_9ACTN</name>
<dbReference type="Proteomes" id="UP000323242">
    <property type="component" value="Unassembled WGS sequence"/>
</dbReference>
<keyword evidence="3" id="KW-1185">Reference proteome</keyword>
<evidence type="ECO:0000313" key="2">
    <source>
        <dbReference type="EMBL" id="TYR37659.1"/>
    </source>
</evidence>
<reference evidence="2 3" key="1">
    <citation type="submission" date="2019-08" db="EMBL/GenBank/DDBJ databases">
        <title>Draft genome for granaticin producer strain Streptomyces parvus C05.</title>
        <authorList>
            <person name="Gonzalez-Pimentel J.L."/>
        </authorList>
    </citation>
    <scope>NUCLEOTIDE SEQUENCE [LARGE SCALE GENOMIC DNA]</scope>
    <source>
        <strain evidence="2 3">C05</strain>
    </source>
</reference>
<dbReference type="EMBL" id="VSZQ01000614">
    <property type="protein sequence ID" value="TYR37659.1"/>
    <property type="molecule type" value="Genomic_DNA"/>
</dbReference>
<gene>
    <name evidence="2" type="ORF">FY004_39845</name>
</gene>
<protein>
    <submittedName>
        <fullName evidence="2">Uncharacterized protein</fullName>
    </submittedName>
</protein>
<feature type="region of interest" description="Disordered" evidence="1">
    <location>
        <begin position="102"/>
        <end position="148"/>
    </location>
</feature>